<evidence type="ECO:0000256" key="1">
    <source>
        <dbReference type="ARBA" id="ARBA00023015"/>
    </source>
</evidence>
<dbReference type="InterPro" id="IPR001034">
    <property type="entry name" value="DeoR_HTH"/>
</dbReference>
<dbReference type="EMBL" id="LJIX01000006">
    <property type="protein sequence ID" value="KQL22076.1"/>
    <property type="molecule type" value="Genomic_DNA"/>
</dbReference>
<comment type="caution">
    <text evidence="4">The sequence shown here is derived from an EMBL/GenBank/DDBJ whole genome shotgun (WGS) entry which is preliminary data.</text>
</comment>
<organism evidence="4 5">
    <name type="scientific">Cytobacillus solani</name>
    <dbReference type="NCBI Taxonomy" id="1637975"/>
    <lineage>
        <taxon>Bacteria</taxon>
        <taxon>Bacillati</taxon>
        <taxon>Bacillota</taxon>
        <taxon>Bacilli</taxon>
        <taxon>Bacillales</taxon>
        <taxon>Bacillaceae</taxon>
        <taxon>Cytobacillus</taxon>
    </lineage>
</organism>
<evidence type="ECO:0000313" key="5">
    <source>
        <dbReference type="Proteomes" id="UP000050996"/>
    </source>
</evidence>
<dbReference type="SMART" id="SM00420">
    <property type="entry name" value="HTH_DEOR"/>
    <property type="match status" value="1"/>
</dbReference>
<reference evidence="4 5" key="1">
    <citation type="submission" date="2015-09" db="EMBL/GenBank/DDBJ databases">
        <title>Genome sequencing project for genomic taxonomy and phylogenomics of Bacillus-like bacteria.</title>
        <authorList>
            <person name="Liu B."/>
            <person name="Wang J."/>
            <person name="Zhu Y."/>
            <person name="Liu G."/>
            <person name="Chen Q."/>
            <person name="Chen Z."/>
            <person name="Lan J."/>
            <person name="Che J."/>
            <person name="Ge C."/>
            <person name="Shi H."/>
            <person name="Pan Z."/>
            <person name="Liu X."/>
        </authorList>
    </citation>
    <scope>NUCLEOTIDE SEQUENCE [LARGE SCALE GENOMIC DNA]</scope>
    <source>
        <strain evidence="4 5">FJAT-18043</strain>
    </source>
</reference>
<accession>A0A0Q3SR88</accession>
<dbReference type="Pfam" id="PF25583">
    <property type="entry name" value="WCX"/>
    <property type="match status" value="1"/>
</dbReference>
<dbReference type="STRING" id="1637975.AN957_24870"/>
<dbReference type="GO" id="GO:0003700">
    <property type="term" value="F:DNA-binding transcription factor activity"/>
    <property type="evidence" value="ECO:0007669"/>
    <property type="project" value="InterPro"/>
</dbReference>
<dbReference type="Proteomes" id="UP000050996">
    <property type="component" value="Unassembled WGS sequence"/>
</dbReference>
<dbReference type="PANTHER" id="PTHR34580">
    <property type="match status" value="1"/>
</dbReference>
<proteinExistence type="predicted"/>
<keyword evidence="1" id="KW-0805">Transcription regulation</keyword>
<keyword evidence="5" id="KW-1185">Reference proteome</keyword>
<dbReference type="InterPro" id="IPR036390">
    <property type="entry name" value="WH_DNA-bd_sf"/>
</dbReference>
<dbReference type="RefSeq" id="WP_056687320.1">
    <property type="nucleotide sequence ID" value="NZ_LJIX01000006.1"/>
</dbReference>
<dbReference type="PANTHER" id="PTHR34580:SF8">
    <property type="entry name" value="WYL DOMAIN-CONTAINING PROTEIN"/>
    <property type="match status" value="1"/>
</dbReference>
<dbReference type="InterPro" id="IPR013196">
    <property type="entry name" value="HTH_11"/>
</dbReference>
<dbReference type="AlphaFoldDB" id="A0A0Q3SR88"/>
<gene>
    <name evidence="4" type="ORF">AN957_24870</name>
</gene>
<dbReference type="PROSITE" id="PS51000">
    <property type="entry name" value="HTH_DEOR_2"/>
    <property type="match status" value="1"/>
</dbReference>
<dbReference type="InterPro" id="IPR057727">
    <property type="entry name" value="WCX_dom"/>
</dbReference>
<dbReference type="Pfam" id="PF08279">
    <property type="entry name" value="HTH_11"/>
    <property type="match status" value="1"/>
</dbReference>
<dbReference type="InterPro" id="IPR026881">
    <property type="entry name" value="WYL_dom"/>
</dbReference>
<dbReference type="InterPro" id="IPR028349">
    <property type="entry name" value="PafC-like"/>
</dbReference>
<evidence type="ECO:0000313" key="4">
    <source>
        <dbReference type="EMBL" id="KQL22076.1"/>
    </source>
</evidence>
<dbReference type="PATRIC" id="fig|1637975.4.peg.5019"/>
<dbReference type="InterPro" id="IPR036388">
    <property type="entry name" value="WH-like_DNA-bd_sf"/>
</dbReference>
<feature type="domain" description="HTH deoR-type" evidence="3">
    <location>
        <begin position="2"/>
        <end position="57"/>
    </location>
</feature>
<dbReference type="InterPro" id="IPR051534">
    <property type="entry name" value="CBASS_pafABC_assoc_protein"/>
</dbReference>
<protein>
    <recommendedName>
        <fullName evidence="3">HTH deoR-type domain-containing protein</fullName>
    </recommendedName>
</protein>
<sequence>MKLDRLLTMTMILINRKKVTAQEFAKAFGVSVRTIYRDVDTLSQAGIPVVSYQGVNGGISLIEGYRMDKQVLTEGELASISIALKSVLTSYQDPHAEAVLEKITGIAEESVKNTSDYLFIDYSPWGTTPFLKEKMTTIKQAIESSTCITFTYGNAGGKQSVRTVEPHTLVEKGRSWYVYGYCQLREAFRLFKIARMKEVKGCKVTFVRREIDLTERPWDKEWNAPENTVALKLAFQPEHRLMIEEMFGIEAIEDGASIIKVDIPEDEWLYGFILSFGNKVEVLEPLHIREIVTMRAKEILEKYL</sequence>
<evidence type="ECO:0000259" key="3">
    <source>
        <dbReference type="PROSITE" id="PS51000"/>
    </source>
</evidence>
<dbReference type="PIRSF" id="PIRSF016838">
    <property type="entry name" value="PafC"/>
    <property type="match status" value="1"/>
</dbReference>
<dbReference type="Gene3D" id="1.10.10.10">
    <property type="entry name" value="Winged helix-like DNA-binding domain superfamily/Winged helix DNA-binding domain"/>
    <property type="match status" value="1"/>
</dbReference>
<dbReference type="PROSITE" id="PS52050">
    <property type="entry name" value="WYL"/>
    <property type="match status" value="1"/>
</dbReference>
<dbReference type="Pfam" id="PF13280">
    <property type="entry name" value="WYL"/>
    <property type="match status" value="1"/>
</dbReference>
<name>A0A0Q3SR88_9BACI</name>
<keyword evidence="2" id="KW-0804">Transcription</keyword>
<evidence type="ECO:0000256" key="2">
    <source>
        <dbReference type="ARBA" id="ARBA00023163"/>
    </source>
</evidence>
<dbReference type="SUPFAM" id="SSF46785">
    <property type="entry name" value="Winged helix' DNA-binding domain"/>
    <property type="match status" value="1"/>
</dbReference>